<dbReference type="RefSeq" id="WP_053170639.1">
    <property type="nucleotide sequence ID" value="NZ_LFYT02000006.1"/>
</dbReference>
<feature type="transmembrane region" description="Helical" evidence="9">
    <location>
        <begin position="100"/>
        <end position="119"/>
    </location>
</feature>
<dbReference type="GO" id="GO:0006865">
    <property type="term" value="P:amino acid transport"/>
    <property type="evidence" value="ECO:0007669"/>
    <property type="project" value="UniProtKB-KW"/>
</dbReference>
<evidence type="ECO:0000313" key="11">
    <source>
        <dbReference type="Proteomes" id="UP000037507"/>
    </source>
</evidence>
<feature type="transmembrane region" description="Helical" evidence="9">
    <location>
        <begin position="69"/>
        <end position="88"/>
    </location>
</feature>
<accession>A0A2T7UFE3</accession>
<keyword evidence="3" id="KW-1003">Cell membrane</keyword>
<keyword evidence="5" id="KW-0029">Amino-acid transport</keyword>
<feature type="transmembrane region" description="Helical" evidence="9">
    <location>
        <begin position="45"/>
        <end position="63"/>
    </location>
</feature>
<dbReference type="OrthoDB" id="9807115at2"/>
<gene>
    <name evidence="10" type="ORF">H663_007370</name>
</gene>
<name>A0A2T7UFE3_9BURK</name>
<protein>
    <submittedName>
        <fullName evidence="10">Branched-chain amino acid ABC transporter permease</fullName>
    </submittedName>
</protein>
<evidence type="ECO:0000256" key="9">
    <source>
        <dbReference type="SAM" id="Phobius"/>
    </source>
</evidence>
<dbReference type="InterPro" id="IPR001851">
    <property type="entry name" value="ABC_transp_permease"/>
</dbReference>
<keyword evidence="7 9" id="KW-0472">Membrane</keyword>
<dbReference type="CDD" id="cd06582">
    <property type="entry name" value="TM_PBP1_LivH_like"/>
    <property type="match status" value="1"/>
</dbReference>
<dbReference type="STRING" id="1293045.H663_05590"/>
<organism evidence="10 11">
    <name type="scientific">Limnohabitans planktonicus II-D5</name>
    <dbReference type="NCBI Taxonomy" id="1293045"/>
    <lineage>
        <taxon>Bacteria</taxon>
        <taxon>Pseudomonadati</taxon>
        <taxon>Pseudomonadota</taxon>
        <taxon>Betaproteobacteria</taxon>
        <taxon>Burkholderiales</taxon>
        <taxon>Comamonadaceae</taxon>
        <taxon>Limnohabitans</taxon>
    </lineage>
</organism>
<evidence type="ECO:0000313" key="10">
    <source>
        <dbReference type="EMBL" id="PVE43372.1"/>
    </source>
</evidence>
<comment type="similarity">
    <text evidence="8">Belongs to the binding-protein-dependent transport system permease family. LivHM subfamily.</text>
</comment>
<dbReference type="Proteomes" id="UP000037507">
    <property type="component" value="Unassembled WGS sequence"/>
</dbReference>
<sequence>MNDFWLTFAQLTVNGIAVGAIYALVALGIVLIYKATEVLNFAHGDLLVVSAFSAWGLITVWGLPFWLALMITVVGVALFAFALDALVIRRIAGQPQFAGVMLTIALAFMIRGAVSMLFGSESRNYPTPWSQQSTQLAGVSIANLQLVILGVSMMVTLVLFFFFRFTRLGVAMQAASQNQLAAYLNGVRVKRVNSMVWALGGVTAAFAGVLLAPITLVDISLWFVTLKALSALVLGGFGSIPGAIVGGLLIGLIEQYAGVYMPDGTKDIVAYLVLIAVLIVRPHGLLGEAHGRRV</sequence>
<dbReference type="AlphaFoldDB" id="A0A2T7UFE3"/>
<keyword evidence="2" id="KW-0813">Transport</keyword>
<feature type="transmembrane region" description="Helical" evidence="9">
    <location>
        <begin position="139"/>
        <end position="163"/>
    </location>
</feature>
<dbReference type="GO" id="GO:0005886">
    <property type="term" value="C:plasma membrane"/>
    <property type="evidence" value="ECO:0007669"/>
    <property type="project" value="UniProtKB-SubCell"/>
</dbReference>
<proteinExistence type="inferred from homology"/>
<keyword evidence="11" id="KW-1185">Reference proteome</keyword>
<evidence type="ECO:0000256" key="8">
    <source>
        <dbReference type="ARBA" id="ARBA00037998"/>
    </source>
</evidence>
<dbReference type="PANTHER" id="PTHR11795:SF451">
    <property type="entry name" value="ABC TRANSPORTER PERMEASE PROTEIN"/>
    <property type="match status" value="1"/>
</dbReference>
<evidence type="ECO:0000256" key="6">
    <source>
        <dbReference type="ARBA" id="ARBA00022989"/>
    </source>
</evidence>
<dbReference type="InterPro" id="IPR052157">
    <property type="entry name" value="BCAA_transport_permease"/>
</dbReference>
<comment type="subcellular location">
    <subcellularLocation>
        <location evidence="1">Cell membrane</location>
        <topology evidence="1">Multi-pass membrane protein</topology>
    </subcellularLocation>
</comment>
<dbReference type="Pfam" id="PF02653">
    <property type="entry name" value="BPD_transp_2"/>
    <property type="match status" value="1"/>
</dbReference>
<evidence type="ECO:0000256" key="3">
    <source>
        <dbReference type="ARBA" id="ARBA00022475"/>
    </source>
</evidence>
<reference evidence="10" key="1">
    <citation type="submission" date="2017-04" db="EMBL/GenBank/DDBJ databases">
        <title>Unexpected and diverse lifestyles within the genus Limnohabitans.</title>
        <authorList>
            <person name="Kasalicky V."/>
            <person name="Mehrshad M."/>
            <person name="Andrei S.-A."/>
            <person name="Salcher M."/>
            <person name="Kratochvilova H."/>
            <person name="Simek K."/>
            <person name="Ghai R."/>
        </authorList>
    </citation>
    <scope>NUCLEOTIDE SEQUENCE [LARGE SCALE GENOMIC DNA]</scope>
    <source>
        <strain evidence="10">II-D5</strain>
    </source>
</reference>
<dbReference type="GO" id="GO:0022857">
    <property type="term" value="F:transmembrane transporter activity"/>
    <property type="evidence" value="ECO:0007669"/>
    <property type="project" value="InterPro"/>
</dbReference>
<comment type="caution">
    <text evidence="10">The sequence shown here is derived from an EMBL/GenBank/DDBJ whole genome shotgun (WGS) entry which is preliminary data.</text>
</comment>
<evidence type="ECO:0000256" key="2">
    <source>
        <dbReference type="ARBA" id="ARBA00022448"/>
    </source>
</evidence>
<keyword evidence="6 9" id="KW-1133">Transmembrane helix</keyword>
<evidence type="ECO:0000256" key="7">
    <source>
        <dbReference type="ARBA" id="ARBA00023136"/>
    </source>
</evidence>
<feature type="transmembrane region" description="Helical" evidence="9">
    <location>
        <begin position="196"/>
        <end position="223"/>
    </location>
</feature>
<evidence type="ECO:0000256" key="1">
    <source>
        <dbReference type="ARBA" id="ARBA00004651"/>
    </source>
</evidence>
<evidence type="ECO:0000256" key="4">
    <source>
        <dbReference type="ARBA" id="ARBA00022692"/>
    </source>
</evidence>
<evidence type="ECO:0000256" key="5">
    <source>
        <dbReference type="ARBA" id="ARBA00022970"/>
    </source>
</evidence>
<feature type="transmembrane region" description="Helical" evidence="9">
    <location>
        <begin position="12"/>
        <end position="33"/>
    </location>
</feature>
<feature type="transmembrane region" description="Helical" evidence="9">
    <location>
        <begin position="229"/>
        <end position="256"/>
    </location>
</feature>
<keyword evidence="4 9" id="KW-0812">Transmembrane</keyword>
<dbReference type="EMBL" id="LFYT02000006">
    <property type="protein sequence ID" value="PVE43372.1"/>
    <property type="molecule type" value="Genomic_DNA"/>
</dbReference>
<dbReference type="PANTHER" id="PTHR11795">
    <property type="entry name" value="BRANCHED-CHAIN AMINO ACID TRANSPORT SYSTEM PERMEASE PROTEIN LIVH"/>
    <property type="match status" value="1"/>
</dbReference>